<keyword evidence="1" id="KW-0812">Transmembrane</keyword>
<feature type="transmembrane region" description="Helical" evidence="1">
    <location>
        <begin position="27"/>
        <end position="47"/>
    </location>
</feature>
<dbReference type="AlphaFoldDB" id="A0A380SY09"/>
<feature type="transmembrane region" description="Helical" evidence="1">
    <location>
        <begin position="67"/>
        <end position="92"/>
    </location>
</feature>
<dbReference type="Proteomes" id="UP000255177">
    <property type="component" value="Unassembled WGS sequence"/>
</dbReference>
<evidence type="ECO:0008006" key="4">
    <source>
        <dbReference type="Google" id="ProtNLM"/>
    </source>
</evidence>
<gene>
    <name evidence="2" type="ORF">CCOS864_02316</name>
</gene>
<name>A0A380SY09_9PSED</name>
<keyword evidence="1" id="KW-0472">Membrane</keyword>
<dbReference type="RefSeq" id="WP_148708532.1">
    <property type="nucleotide sequence ID" value="NZ_CBCSFG010000013.1"/>
</dbReference>
<keyword evidence="3" id="KW-1185">Reference proteome</keyword>
<proteinExistence type="predicted"/>
<dbReference type="EMBL" id="UIDD01000007">
    <property type="protein sequence ID" value="SUQ62867.1"/>
    <property type="molecule type" value="Genomic_DNA"/>
</dbReference>
<accession>A0A380SY09</accession>
<protein>
    <recommendedName>
        <fullName evidence="4">Transmembrane protein</fullName>
    </recommendedName>
</protein>
<evidence type="ECO:0000313" key="3">
    <source>
        <dbReference type="Proteomes" id="UP000255177"/>
    </source>
</evidence>
<reference evidence="3" key="1">
    <citation type="submission" date="2018-07" db="EMBL/GenBank/DDBJ databases">
        <authorList>
            <person name="Blom J."/>
        </authorList>
    </citation>
    <scope>NUCLEOTIDE SEQUENCE [LARGE SCALE GENOMIC DNA]</scope>
    <source>
        <strain evidence="3">CCOS 864</strain>
    </source>
</reference>
<keyword evidence="1" id="KW-1133">Transmembrane helix</keyword>
<sequence>MHSSAPTYPTPSTPTAAPYNIFKRVGMLLLALLIVSLGIMVIVLQSFPNMPTNQQNINSLGLAGSRVLSGGLIVPVLLHASTEVIALILNYIQIPG</sequence>
<evidence type="ECO:0000313" key="2">
    <source>
        <dbReference type="EMBL" id="SUQ62867.1"/>
    </source>
</evidence>
<evidence type="ECO:0000256" key="1">
    <source>
        <dbReference type="SAM" id="Phobius"/>
    </source>
</evidence>
<organism evidence="2 3">
    <name type="scientific">Pseudomonas wadenswilerensis</name>
    <dbReference type="NCBI Taxonomy" id="1785161"/>
    <lineage>
        <taxon>Bacteria</taxon>
        <taxon>Pseudomonadati</taxon>
        <taxon>Pseudomonadota</taxon>
        <taxon>Gammaproteobacteria</taxon>
        <taxon>Pseudomonadales</taxon>
        <taxon>Pseudomonadaceae</taxon>
        <taxon>Pseudomonas</taxon>
    </lineage>
</organism>